<feature type="transmembrane region" description="Helical" evidence="8">
    <location>
        <begin position="406"/>
        <end position="425"/>
    </location>
</feature>
<evidence type="ECO:0000256" key="4">
    <source>
        <dbReference type="ARBA" id="ARBA00022692"/>
    </source>
</evidence>
<dbReference type="GO" id="GO:0016758">
    <property type="term" value="F:hexosyltransferase activity"/>
    <property type="evidence" value="ECO:0007669"/>
    <property type="project" value="InterPro"/>
</dbReference>
<proteinExistence type="inferred from homology"/>
<feature type="transmembrane region" description="Helical" evidence="8">
    <location>
        <begin position="24"/>
        <end position="43"/>
    </location>
</feature>
<dbReference type="GO" id="GO:0005886">
    <property type="term" value="C:plasma membrane"/>
    <property type="evidence" value="ECO:0007669"/>
    <property type="project" value="UniProtKB-SubCell"/>
</dbReference>
<protein>
    <recommendedName>
        <fullName evidence="11">Polyprenol-phosphate-mannose-dependent alpha-(1-2)-phosphatidylinositol mannoside mannosyltransferase</fullName>
    </recommendedName>
</protein>
<evidence type="ECO:0000256" key="3">
    <source>
        <dbReference type="ARBA" id="ARBA00022679"/>
    </source>
</evidence>
<keyword evidence="5 8" id="KW-1133">Transmembrane helix</keyword>
<evidence type="ECO:0000256" key="5">
    <source>
        <dbReference type="ARBA" id="ARBA00022989"/>
    </source>
</evidence>
<keyword evidence="6 8" id="KW-0472">Membrane</keyword>
<name>A0A5B9PCT0_9BACT</name>
<feature type="transmembrane region" description="Helical" evidence="8">
    <location>
        <begin position="237"/>
        <end position="256"/>
    </location>
</feature>
<dbReference type="KEGG" id="mff:MFFC18_40000"/>
<evidence type="ECO:0000256" key="7">
    <source>
        <dbReference type="ARBA" id="ARBA00024033"/>
    </source>
</evidence>
<keyword evidence="10" id="KW-1185">Reference proteome</keyword>
<evidence type="ECO:0000256" key="8">
    <source>
        <dbReference type="SAM" id="Phobius"/>
    </source>
</evidence>
<feature type="transmembrane region" description="Helical" evidence="8">
    <location>
        <begin position="167"/>
        <end position="200"/>
    </location>
</feature>
<dbReference type="EMBL" id="CP042912">
    <property type="protein sequence ID" value="QEG24084.1"/>
    <property type="molecule type" value="Genomic_DNA"/>
</dbReference>
<accession>A0A5B9PCT0</accession>
<evidence type="ECO:0000256" key="2">
    <source>
        <dbReference type="ARBA" id="ARBA00022475"/>
    </source>
</evidence>
<feature type="transmembrane region" description="Helical" evidence="8">
    <location>
        <begin position="333"/>
        <end position="351"/>
    </location>
</feature>
<dbReference type="RefSeq" id="WP_075084621.1">
    <property type="nucleotide sequence ID" value="NZ_CP042912.1"/>
</dbReference>
<evidence type="ECO:0000256" key="1">
    <source>
        <dbReference type="ARBA" id="ARBA00004651"/>
    </source>
</evidence>
<feature type="transmembrane region" description="Helical" evidence="8">
    <location>
        <begin position="134"/>
        <end position="155"/>
    </location>
</feature>
<dbReference type="Proteomes" id="UP000322214">
    <property type="component" value="Chromosome"/>
</dbReference>
<feature type="transmembrane region" description="Helical" evidence="8">
    <location>
        <begin position="301"/>
        <end position="321"/>
    </location>
</feature>
<feature type="transmembrane region" description="Helical" evidence="8">
    <location>
        <begin position="206"/>
        <end position="230"/>
    </location>
</feature>
<evidence type="ECO:0000256" key="6">
    <source>
        <dbReference type="ARBA" id="ARBA00023136"/>
    </source>
</evidence>
<evidence type="ECO:0000313" key="9">
    <source>
        <dbReference type="EMBL" id="QEG24084.1"/>
    </source>
</evidence>
<sequence>MASVETTQPLSASLPSPTRKQIGLIRLFAICLLIPCALVSLVLNLSPNFSDSPNQPSLREHPVGGDILQEYVGGHIWNADRTRLYDWKHSAALQHDVELVGFEWEASGYFPMVYPPFHYQFASFGSGLNYRSFVVAWMFAGAISLSIASFVFLSGYREIRSGTGGWFIVAILFTPLLLSLNMGQKSAILLAILTISFVLLHRERPFTAGLVFGLIAFKPYLAVPIGVAMLCKKQFRFVAGSLLTLSVLIVGSLFLAPDVWGDYVQMCFGMSNYISNSGYQLEHSHSLWGAMQLLLGDFNPALVKPMAIVAAIGLVTLLGRILSGPIELSSPRFAFQFAALVIATVLISPHFYTYDLTILLLPLAICGLSEEVSKHINLRLLYWICIAVLFGASIYVPLALKLGVQISTVVFFAWLIVIAGGWNAAKKQALHRFE</sequence>
<dbReference type="InterPro" id="IPR018584">
    <property type="entry name" value="GT87"/>
</dbReference>
<organism evidence="9 10">
    <name type="scientific">Mariniblastus fucicola</name>
    <dbReference type="NCBI Taxonomy" id="980251"/>
    <lineage>
        <taxon>Bacteria</taxon>
        <taxon>Pseudomonadati</taxon>
        <taxon>Planctomycetota</taxon>
        <taxon>Planctomycetia</taxon>
        <taxon>Pirellulales</taxon>
        <taxon>Pirellulaceae</taxon>
        <taxon>Mariniblastus</taxon>
    </lineage>
</organism>
<evidence type="ECO:0000313" key="10">
    <source>
        <dbReference type="Proteomes" id="UP000322214"/>
    </source>
</evidence>
<evidence type="ECO:0008006" key="11">
    <source>
        <dbReference type="Google" id="ProtNLM"/>
    </source>
</evidence>
<dbReference type="OrthoDB" id="239547at2"/>
<reference evidence="9 10" key="1">
    <citation type="submission" date="2019-08" db="EMBL/GenBank/DDBJ databases">
        <title>Deep-cultivation of Planctomycetes and their phenomic and genomic characterization uncovers novel biology.</title>
        <authorList>
            <person name="Wiegand S."/>
            <person name="Jogler M."/>
            <person name="Boedeker C."/>
            <person name="Pinto D."/>
            <person name="Vollmers J."/>
            <person name="Rivas-Marin E."/>
            <person name="Kohn T."/>
            <person name="Peeters S.H."/>
            <person name="Heuer A."/>
            <person name="Rast P."/>
            <person name="Oberbeckmann S."/>
            <person name="Bunk B."/>
            <person name="Jeske O."/>
            <person name="Meyerdierks A."/>
            <person name="Storesund J.E."/>
            <person name="Kallscheuer N."/>
            <person name="Luecker S."/>
            <person name="Lage O.M."/>
            <person name="Pohl T."/>
            <person name="Merkel B.J."/>
            <person name="Hornburger P."/>
            <person name="Mueller R.-W."/>
            <person name="Bruemmer F."/>
            <person name="Labrenz M."/>
            <person name="Spormann A.M."/>
            <person name="Op den Camp H."/>
            <person name="Overmann J."/>
            <person name="Amann R."/>
            <person name="Jetten M.S.M."/>
            <person name="Mascher T."/>
            <person name="Medema M.H."/>
            <person name="Devos D.P."/>
            <person name="Kaster A.-K."/>
            <person name="Ovreas L."/>
            <person name="Rohde M."/>
            <person name="Galperin M.Y."/>
            <person name="Jogler C."/>
        </authorList>
    </citation>
    <scope>NUCLEOTIDE SEQUENCE [LARGE SCALE GENOMIC DNA]</scope>
    <source>
        <strain evidence="9 10">FC18</strain>
    </source>
</reference>
<gene>
    <name evidence="9" type="ORF">MFFC18_40000</name>
</gene>
<dbReference type="AlphaFoldDB" id="A0A5B9PCT0"/>
<comment type="similarity">
    <text evidence="7">Belongs to the glycosyltransferase 87 family.</text>
</comment>
<feature type="transmembrane region" description="Helical" evidence="8">
    <location>
        <begin position="357"/>
        <end position="373"/>
    </location>
</feature>
<keyword evidence="3" id="KW-0808">Transferase</keyword>
<feature type="transmembrane region" description="Helical" evidence="8">
    <location>
        <begin position="380"/>
        <end position="400"/>
    </location>
</feature>
<dbReference type="Pfam" id="PF09594">
    <property type="entry name" value="GT87"/>
    <property type="match status" value="1"/>
</dbReference>
<comment type="subcellular location">
    <subcellularLocation>
        <location evidence="1">Cell membrane</location>
        <topology evidence="1">Multi-pass membrane protein</topology>
    </subcellularLocation>
</comment>
<keyword evidence="2" id="KW-1003">Cell membrane</keyword>
<keyword evidence="4 8" id="KW-0812">Transmembrane</keyword>